<comment type="caution">
    <text evidence="2">The sequence shown here is derived from an EMBL/GenBank/DDBJ whole genome shotgun (WGS) entry which is preliminary data.</text>
</comment>
<feature type="compositionally biased region" description="Polar residues" evidence="1">
    <location>
        <begin position="103"/>
        <end position="122"/>
    </location>
</feature>
<proteinExistence type="predicted"/>
<organism evidence="2 3">
    <name type="scientific">Armadillidium nasatum</name>
    <dbReference type="NCBI Taxonomy" id="96803"/>
    <lineage>
        <taxon>Eukaryota</taxon>
        <taxon>Metazoa</taxon>
        <taxon>Ecdysozoa</taxon>
        <taxon>Arthropoda</taxon>
        <taxon>Crustacea</taxon>
        <taxon>Multicrustacea</taxon>
        <taxon>Malacostraca</taxon>
        <taxon>Eumalacostraca</taxon>
        <taxon>Peracarida</taxon>
        <taxon>Isopoda</taxon>
        <taxon>Oniscidea</taxon>
        <taxon>Crinocheta</taxon>
        <taxon>Armadillidiidae</taxon>
        <taxon>Armadillidium</taxon>
    </lineage>
</organism>
<sequence length="184" mass="20043">MFMLVAKPHLKFRGMANSHSNSGQAVFRGLHHNSSGSGGGSSSSIHFHNPLLHHLQQQHNSSQNYGSGIQGPSTSTSSGNQIISTPTAVSLPAPAPVPGKATANLNSSNTPKPTSSRYSGTRANRDQMQGVVAKLWFDHNLESSLTSLEKDEHNKRIKDLRKQLEYIADTNWKYLPIEKYIGQA</sequence>
<accession>A0A5N5T6Y1</accession>
<evidence type="ECO:0000313" key="2">
    <source>
        <dbReference type="EMBL" id="KAB7502404.1"/>
    </source>
</evidence>
<reference evidence="2 3" key="1">
    <citation type="journal article" date="2019" name="PLoS Biol.">
        <title>Sex chromosomes control vertical transmission of feminizing Wolbachia symbionts in an isopod.</title>
        <authorList>
            <person name="Becking T."/>
            <person name="Chebbi M.A."/>
            <person name="Giraud I."/>
            <person name="Moumen B."/>
            <person name="Laverre T."/>
            <person name="Caubet Y."/>
            <person name="Peccoud J."/>
            <person name="Gilbert C."/>
            <person name="Cordaux R."/>
        </authorList>
    </citation>
    <scope>NUCLEOTIDE SEQUENCE [LARGE SCALE GENOMIC DNA]</scope>
    <source>
        <strain evidence="2">ANa2</strain>
        <tissue evidence="2">Whole body excluding digestive tract and cuticle</tissue>
    </source>
</reference>
<evidence type="ECO:0000313" key="3">
    <source>
        <dbReference type="Proteomes" id="UP000326759"/>
    </source>
</evidence>
<evidence type="ECO:0000256" key="1">
    <source>
        <dbReference type="SAM" id="MobiDB-lite"/>
    </source>
</evidence>
<evidence type="ECO:0008006" key="4">
    <source>
        <dbReference type="Google" id="ProtNLM"/>
    </source>
</evidence>
<keyword evidence="3" id="KW-1185">Reference proteome</keyword>
<dbReference type="EMBL" id="SEYY01007636">
    <property type="protein sequence ID" value="KAB7502404.1"/>
    <property type="molecule type" value="Genomic_DNA"/>
</dbReference>
<feature type="region of interest" description="Disordered" evidence="1">
    <location>
        <begin position="17"/>
        <end position="124"/>
    </location>
</feature>
<gene>
    <name evidence="2" type="ORF">Anas_10154</name>
</gene>
<protein>
    <recommendedName>
        <fullName evidence="4">Anaphase-promoting complex subunit 16</fullName>
    </recommendedName>
</protein>
<dbReference type="OrthoDB" id="6374621at2759"/>
<feature type="compositionally biased region" description="Polar residues" evidence="1">
    <location>
        <begin position="60"/>
        <end position="88"/>
    </location>
</feature>
<dbReference type="Proteomes" id="UP000326759">
    <property type="component" value="Unassembled WGS sequence"/>
</dbReference>
<dbReference type="AlphaFoldDB" id="A0A5N5T6Y1"/>
<name>A0A5N5T6Y1_9CRUS</name>